<name>A0A1V8YP39_9ENTE</name>
<protein>
    <submittedName>
        <fullName evidence="1">Uncharacterized protein</fullName>
    </submittedName>
</protein>
<reference evidence="1 2" key="1">
    <citation type="journal article" date="2017" name="BMC Microbiol.">
        <title>Comparative genomics of Enterococcus spp. isolated from bovine feces.</title>
        <authorList>
            <person name="Beukers A.G."/>
            <person name="Zaheer R."/>
            <person name="Goji N."/>
            <person name="Amoako K.K."/>
            <person name="Chaves A.V."/>
            <person name="Ward M.P."/>
            <person name="McAllister T.A."/>
        </authorList>
    </citation>
    <scope>NUCLEOTIDE SEQUENCE [LARGE SCALE GENOMIC DNA]</scope>
    <source>
        <strain evidence="1 2">F1129D 143</strain>
    </source>
</reference>
<gene>
    <name evidence="1" type="ORF">BH747_12050</name>
</gene>
<dbReference type="STRING" id="112904.BH747_12050"/>
<proteinExistence type="predicted"/>
<dbReference type="EMBL" id="MJEA01000017">
    <property type="protein sequence ID" value="OQO68407.1"/>
    <property type="molecule type" value="Genomic_DNA"/>
</dbReference>
<accession>A0A1V8YP39</accession>
<organism evidence="1 2">
    <name type="scientific">Enterococcus villorum</name>
    <dbReference type="NCBI Taxonomy" id="112904"/>
    <lineage>
        <taxon>Bacteria</taxon>
        <taxon>Bacillati</taxon>
        <taxon>Bacillota</taxon>
        <taxon>Bacilli</taxon>
        <taxon>Lactobacillales</taxon>
        <taxon>Enterococcaceae</taxon>
        <taxon>Enterococcus</taxon>
    </lineage>
</organism>
<evidence type="ECO:0000313" key="2">
    <source>
        <dbReference type="Proteomes" id="UP000192477"/>
    </source>
</evidence>
<comment type="caution">
    <text evidence="1">The sequence shown here is derived from an EMBL/GenBank/DDBJ whole genome shotgun (WGS) entry which is preliminary data.</text>
</comment>
<evidence type="ECO:0000313" key="1">
    <source>
        <dbReference type="EMBL" id="OQO68407.1"/>
    </source>
</evidence>
<dbReference type="AlphaFoldDB" id="A0A1V8YP39"/>
<dbReference type="RefSeq" id="WP_081184786.1">
    <property type="nucleotide sequence ID" value="NZ_MJEA01000017.1"/>
</dbReference>
<dbReference type="OrthoDB" id="2187849at2"/>
<sequence length="112" mass="12408">MNEKIKRLVKELQQECQREGVTVICTLKKKGHVTNALVGDLVNIAFALATQDKELDEALPIPARTLRAVGNAVLEGTPDKPNHTFVIDDLNDLPGIFERILRGDFNGGHQHE</sequence>
<dbReference type="Proteomes" id="UP000192477">
    <property type="component" value="Unassembled WGS sequence"/>
</dbReference>